<comment type="caution">
    <text evidence="2">The sequence shown here is derived from an EMBL/GenBank/DDBJ whole genome shotgun (WGS) entry which is preliminary data.</text>
</comment>
<name>A0ABP5DG48_9ACTN</name>
<proteinExistence type="predicted"/>
<feature type="compositionally biased region" description="Low complexity" evidence="1">
    <location>
        <begin position="87"/>
        <end position="128"/>
    </location>
</feature>
<evidence type="ECO:0000256" key="1">
    <source>
        <dbReference type="SAM" id="MobiDB-lite"/>
    </source>
</evidence>
<evidence type="ECO:0000313" key="2">
    <source>
        <dbReference type="EMBL" id="GAA1979534.1"/>
    </source>
</evidence>
<evidence type="ECO:0000313" key="3">
    <source>
        <dbReference type="Proteomes" id="UP001499854"/>
    </source>
</evidence>
<protein>
    <recommendedName>
        <fullName evidence="4">Serine/threonine protein kinase</fullName>
    </recommendedName>
</protein>
<accession>A0ABP5DG48</accession>
<feature type="region of interest" description="Disordered" evidence="1">
    <location>
        <begin position="66"/>
        <end position="144"/>
    </location>
</feature>
<gene>
    <name evidence="2" type="ORF">GCM10009838_45650</name>
</gene>
<organism evidence="2 3">
    <name type="scientific">Catenulispora subtropica</name>
    <dbReference type="NCBI Taxonomy" id="450798"/>
    <lineage>
        <taxon>Bacteria</taxon>
        <taxon>Bacillati</taxon>
        <taxon>Actinomycetota</taxon>
        <taxon>Actinomycetes</taxon>
        <taxon>Catenulisporales</taxon>
        <taxon>Catenulisporaceae</taxon>
        <taxon>Catenulispora</taxon>
    </lineage>
</organism>
<dbReference type="RefSeq" id="WP_344659120.1">
    <property type="nucleotide sequence ID" value="NZ_BAAAQM010000026.1"/>
</dbReference>
<feature type="region of interest" description="Disordered" evidence="1">
    <location>
        <begin position="1"/>
        <end position="25"/>
    </location>
</feature>
<feature type="compositionally biased region" description="Pro residues" evidence="1">
    <location>
        <begin position="129"/>
        <end position="138"/>
    </location>
</feature>
<feature type="compositionally biased region" description="Low complexity" evidence="1">
    <location>
        <begin position="66"/>
        <end position="79"/>
    </location>
</feature>
<dbReference type="EMBL" id="BAAAQM010000026">
    <property type="protein sequence ID" value="GAA1979534.1"/>
    <property type="molecule type" value="Genomic_DNA"/>
</dbReference>
<feature type="compositionally biased region" description="Gly residues" evidence="1">
    <location>
        <begin position="1"/>
        <end position="12"/>
    </location>
</feature>
<reference evidence="3" key="1">
    <citation type="journal article" date="2019" name="Int. J. Syst. Evol. Microbiol.">
        <title>The Global Catalogue of Microorganisms (GCM) 10K type strain sequencing project: providing services to taxonomists for standard genome sequencing and annotation.</title>
        <authorList>
            <consortium name="The Broad Institute Genomics Platform"/>
            <consortium name="The Broad Institute Genome Sequencing Center for Infectious Disease"/>
            <person name="Wu L."/>
            <person name="Ma J."/>
        </authorList>
    </citation>
    <scope>NUCLEOTIDE SEQUENCE [LARGE SCALE GENOMIC DNA]</scope>
    <source>
        <strain evidence="3">JCM 16013</strain>
    </source>
</reference>
<sequence>MTGAPGGRGGGSGRHRGRFAEHAKPPAAVLTGSAALLAAVAGTITLLRSGPGASPSTAVTTTVMAAPGTTGAPKAPDGGPSSGGPPGTTVSGTRPTSSPSPSAGTGPMSVSSPGPTPSRRPTSSVLVPTTPPSRPSRPPAAVDPQWQGTLQVDPIGISLATIPPSHDRSGTPDISSDTWNGTFAAGWGAAKWTSAAAPTPAACATLILAEGDEHVTAADGDSYCIRVGHSPVDPGNQYAVVTVLAQGRDASGFAYVRVEATVWPDAQ</sequence>
<keyword evidence="3" id="KW-1185">Reference proteome</keyword>
<dbReference type="Proteomes" id="UP001499854">
    <property type="component" value="Unassembled WGS sequence"/>
</dbReference>
<evidence type="ECO:0008006" key="4">
    <source>
        <dbReference type="Google" id="ProtNLM"/>
    </source>
</evidence>